<comment type="subcellular location">
    <subcellularLocation>
        <location evidence="4">Membrane</location>
        <topology evidence="4">Multi-pass membrane protein</topology>
    </subcellularLocation>
</comment>
<dbReference type="EMBL" id="NAJP01000155">
    <property type="protein sequence ID" value="TKA25623.1"/>
    <property type="molecule type" value="Genomic_DNA"/>
</dbReference>
<dbReference type="GO" id="GO:0005739">
    <property type="term" value="C:mitochondrion"/>
    <property type="evidence" value="ECO:0007669"/>
    <property type="project" value="TreeGrafter"/>
</dbReference>
<keyword evidence="3 4" id="KW-0472">Membrane</keyword>
<dbReference type="PANTHER" id="PTHR39136:SF1">
    <property type="entry name" value="ALTERED INHERITANCE OF MITOCHONDRIA PROTEIN 11"/>
    <property type="match status" value="1"/>
</dbReference>
<dbReference type="OrthoDB" id="3558022at2759"/>
<accession>A0A4U0TTL5</accession>
<evidence type="ECO:0000256" key="1">
    <source>
        <dbReference type="ARBA" id="ARBA00022692"/>
    </source>
</evidence>
<evidence type="ECO:0000256" key="3">
    <source>
        <dbReference type="ARBA" id="ARBA00023136"/>
    </source>
</evidence>
<dbReference type="STRING" id="329885.A0A4U0TTL5"/>
<dbReference type="Proteomes" id="UP000310066">
    <property type="component" value="Unassembled WGS sequence"/>
</dbReference>
<protein>
    <recommendedName>
        <fullName evidence="4">Altered inheritance of mitochondria protein 11</fullName>
    </recommendedName>
</protein>
<keyword evidence="2 4" id="KW-1133">Transmembrane helix</keyword>
<feature type="transmembrane region" description="Helical" evidence="4">
    <location>
        <begin position="58"/>
        <end position="74"/>
    </location>
</feature>
<keyword evidence="1 4" id="KW-0812">Transmembrane</keyword>
<gene>
    <name evidence="4" type="primary">AIM11</name>
    <name evidence="5" type="ORF">B0A54_17112</name>
</gene>
<sequence length="201" mass="22190">MSLWDTYFAPGDLRRRNQIEAHAALSTAQHASALANNDRLNAPPQRISSAYRQRRQDVLLYGGLLFTFLSLLITRRSLQRKKIPFPETFQTSNAPPPKTEGALDAAEALGLATLNTCSIAMLAAGAGMKWFDIADVEDLRDVVRKGVGFDVYGGDSEADREVEGWNADVLSRKDGEGGLRESIASKLKELEELDRKKGVKR</sequence>
<evidence type="ECO:0000256" key="2">
    <source>
        <dbReference type="ARBA" id="ARBA00022989"/>
    </source>
</evidence>
<evidence type="ECO:0000313" key="5">
    <source>
        <dbReference type="EMBL" id="TKA25623.1"/>
    </source>
</evidence>
<evidence type="ECO:0000313" key="6">
    <source>
        <dbReference type="Proteomes" id="UP000310066"/>
    </source>
</evidence>
<evidence type="ECO:0000256" key="4">
    <source>
        <dbReference type="RuleBase" id="RU367098"/>
    </source>
</evidence>
<dbReference type="InterPro" id="IPR038814">
    <property type="entry name" value="AIM11"/>
</dbReference>
<dbReference type="GO" id="GO:0016020">
    <property type="term" value="C:membrane"/>
    <property type="evidence" value="ECO:0007669"/>
    <property type="project" value="UniProtKB-SubCell"/>
</dbReference>
<dbReference type="PANTHER" id="PTHR39136">
    <property type="entry name" value="ALTERED INHERITANCE OF MITOCHONDRIA PROTEIN 11"/>
    <property type="match status" value="1"/>
</dbReference>
<name>A0A4U0TTL5_9PEZI</name>
<reference evidence="5 6" key="1">
    <citation type="submission" date="2017-03" db="EMBL/GenBank/DDBJ databases">
        <title>Genomes of endolithic fungi from Antarctica.</title>
        <authorList>
            <person name="Coleine C."/>
            <person name="Masonjones S."/>
            <person name="Stajich J.E."/>
        </authorList>
    </citation>
    <scope>NUCLEOTIDE SEQUENCE [LARGE SCALE GENOMIC DNA]</scope>
    <source>
        <strain evidence="5 6">CCFEE 5311</strain>
    </source>
</reference>
<organism evidence="5 6">
    <name type="scientific">Friedmanniomyces endolithicus</name>
    <dbReference type="NCBI Taxonomy" id="329885"/>
    <lineage>
        <taxon>Eukaryota</taxon>
        <taxon>Fungi</taxon>
        <taxon>Dikarya</taxon>
        <taxon>Ascomycota</taxon>
        <taxon>Pezizomycotina</taxon>
        <taxon>Dothideomycetes</taxon>
        <taxon>Dothideomycetidae</taxon>
        <taxon>Mycosphaerellales</taxon>
        <taxon>Teratosphaeriaceae</taxon>
        <taxon>Friedmanniomyces</taxon>
    </lineage>
</organism>
<comment type="similarity">
    <text evidence="4">Belongs to the AIM11 family.</text>
</comment>
<dbReference type="AlphaFoldDB" id="A0A4U0TTL5"/>
<proteinExistence type="inferred from homology"/>
<comment type="caution">
    <text evidence="5">The sequence shown here is derived from an EMBL/GenBank/DDBJ whole genome shotgun (WGS) entry which is preliminary data.</text>
</comment>